<dbReference type="Proteomes" id="UP000321907">
    <property type="component" value="Unassembled WGS sequence"/>
</dbReference>
<sequence length="193" mass="22592">MFKSTLFHMLIVSIIAIGFLSCGNETPITEGTSLSDDISPVLNFPERIPADAHINTLIMTNERDWTVYDKYYQNEVLAQHDEVFFSNLQWSTISHLVRNTDFLQNSETENQHYYLSEILDRDYINKPEVVVAILNEMKADVTETSELARIARLVLDKNTKFLSQDNFKKHKERNQEAYQALFDFGYDRWAQER</sequence>
<organism evidence="1 2">
    <name type="scientific">Neolewinella aurantiaca</name>
    <dbReference type="NCBI Taxonomy" id="2602767"/>
    <lineage>
        <taxon>Bacteria</taxon>
        <taxon>Pseudomonadati</taxon>
        <taxon>Bacteroidota</taxon>
        <taxon>Saprospiria</taxon>
        <taxon>Saprospirales</taxon>
        <taxon>Lewinellaceae</taxon>
        <taxon>Neolewinella</taxon>
    </lineage>
</organism>
<name>A0A5C7FGK0_9BACT</name>
<dbReference type="EMBL" id="VOXD01000009">
    <property type="protein sequence ID" value="TXF90100.1"/>
    <property type="molecule type" value="Genomic_DNA"/>
</dbReference>
<evidence type="ECO:0000313" key="1">
    <source>
        <dbReference type="EMBL" id="TXF90100.1"/>
    </source>
</evidence>
<keyword evidence="2" id="KW-1185">Reference proteome</keyword>
<dbReference type="AlphaFoldDB" id="A0A5C7FGK0"/>
<proteinExistence type="predicted"/>
<reference evidence="1 2" key="1">
    <citation type="submission" date="2019-08" db="EMBL/GenBank/DDBJ databases">
        <title>Lewinella sp. strain SSH13 Genome sequencing and assembly.</title>
        <authorList>
            <person name="Kim I."/>
        </authorList>
    </citation>
    <scope>NUCLEOTIDE SEQUENCE [LARGE SCALE GENOMIC DNA]</scope>
    <source>
        <strain evidence="1 2">SSH13</strain>
    </source>
</reference>
<accession>A0A5C7FGK0</accession>
<dbReference type="PROSITE" id="PS51257">
    <property type="entry name" value="PROKAR_LIPOPROTEIN"/>
    <property type="match status" value="1"/>
</dbReference>
<gene>
    <name evidence="1" type="ORF">FUA23_07620</name>
</gene>
<comment type="caution">
    <text evidence="1">The sequence shown here is derived from an EMBL/GenBank/DDBJ whole genome shotgun (WGS) entry which is preliminary data.</text>
</comment>
<dbReference type="RefSeq" id="WP_147930139.1">
    <property type="nucleotide sequence ID" value="NZ_VOXD01000009.1"/>
</dbReference>
<protein>
    <submittedName>
        <fullName evidence="1">Uncharacterized protein</fullName>
    </submittedName>
</protein>
<evidence type="ECO:0000313" key="2">
    <source>
        <dbReference type="Proteomes" id="UP000321907"/>
    </source>
</evidence>